<dbReference type="SUPFAM" id="SSF56112">
    <property type="entry name" value="Protein kinase-like (PK-like)"/>
    <property type="match status" value="1"/>
</dbReference>
<proteinExistence type="predicted"/>
<gene>
    <name evidence="2" type="ORF">E6K73_01705</name>
</gene>
<name>A0A538SPI4_UNCEI</name>
<dbReference type="Gene3D" id="3.90.1200.10">
    <property type="match status" value="1"/>
</dbReference>
<dbReference type="InterPro" id="IPR002575">
    <property type="entry name" value="Aminoglycoside_PTrfase"/>
</dbReference>
<evidence type="ECO:0000259" key="1">
    <source>
        <dbReference type="Pfam" id="PF01636"/>
    </source>
</evidence>
<organism evidence="2 3">
    <name type="scientific">Eiseniibacteriota bacterium</name>
    <dbReference type="NCBI Taxonomy" id="2212470"/>
    <lineage>
        <taxon>Bacteria</taxon>
        <taxon>Candidatus Eiseniibacteriota</taxon>
    </lineage>
</organism>
<evidence type="ECO:0000313" key="3">
    <source>
        <dbReference type="Proteomes" id="UP000320184"/>
    </source>
</evidence>
<dbReference type="EMBL" id="VBOT01000021">
    <property type="protein sequence ID" value="TMQ53284.1"/>
    <property type="molecule type" value="Genomic_DNA"/>
</dbReference>
<evidence type="ECO:0000313" key="2">
    <source>
        <dbReference type="EMBL" id="TMQ53284.1"/>
    </source>
</evidence>
<dbReference type="InterPro" id="IPR011009">
    <property type="entry name" value="Kinase-like_dom_sf"/>
</dbReference>
<comment type="caution">
    <text evidence="2">The sequence shown here is derived from an EMBL/GenBank/DDBJ whole genome shotgun (WGS) entry which is preliminary data.</text>
</comment>
<dbReference type="GO" id="GO:0016740">
    <property type="term" value="F:transferase activity"/>
    <property type="evidence" value="ECO:0007669"/>
    <property type="project" value="UniProtKB-KW"/>
</dbReference>
<accession>A0A538SPI4</accession>
<keyword evidence="2" id="KW-0808">Transferase</keyword>
<dbReference type="AlphaFoldDB" id="A0A538SPI4"/>
<dbReference type="Proteomes" id="UP000320184">
    <property type="component" value="Unassembled WGS sequence"/>
</dbReference>
<reference evidence="2 3" key="1">
    <citation type="journal article" date="2019" name="Nat. Microbiol.">
        <title>Mediterranean grassland soil C-N compound turnover is dependent on rainfall and depth, and is mediated by genomically divergent microorganisms.</title>
        <authorList>
            <person name="Diamond S."/>
            <person name="Andeer P.F."/>
            <person name="Li Z."/>
            <person name="Crits-Christoph A."/>
            <person name="Burstein D."/>
            <person name="Anantharaman K."/>
            <person name="Lane K.R."/>
            <person name="Thomas B.C."/>
            <person name="Pan C."/>
            <person name="Northen T.R."/>
            <person name="Banfield J.F."/>
        </authorList>
    </citation>
    <scope>NUCLEOTIDE SEQUENCE [LARGE SCALE GENOMIC DNA]</scope>
    <source>
        <strain evidence="2">WS_3</strain>
    </source>
</reference>
<protein>
    <submittedName>
        <fullName evidence="2">Aminoglycoside phosphotransferase family protein</fullName>
    </submittedName>
</protein>
<sequence>MEIPGGPTPGEGPRADDEALRRWLQSSLLGRPDPAPEIVSLQRRPVAEDTSYPCEVITMTLAGGATAEIFLKIFGRSESPSDDISLRYERELRVYRDVLEGANLGTPSFRGSLRSPERSWLALEFVPGDRLHWRDSTLFIAAAAWLARMQAHFTAHPEHLGETSFLIRHDTAFFRFHADEALHAVSQLSPVLAERLAQVLEDYDRNIEVMTREPATLIHGSFSKHDILVETSADPPRLCPIDWEQAGLGSPFYDLAFLTDGWKPPTLDRMWDAYRDEFARHRLDRPNWDRLHLLVPCFRLHKILMTLGKSSARGFNEAAVGKLVETAWRLRRALAGDYS</sequence>
<feature type="domain" description="Aminoglycoside phosphotransferase" evidence="1">
    <location>
        <begin position="119"/>
        <end position="292"/>
    </location>
</feature>
<dbReference type="Pfam" id="PF01636">
    <property type="entry name" value="APH"/>
    <property type="match status" value="1"/>
</dbReference>